<dbReference type="NCBIfam" id="TIGR02283">
    <property type="entry name" value="MltB_2"/>
    <property type="match status" value="1"/>
</dbReference>
<dbReference type="GO" id="GO:0009253">
    <property type="term" value="P:peptidoglycan catabolic process"/>
    <property type="evidence" value="ECO:0007669"/>
    <property type="project" value="TreeGrafter"/>
</dbReference>
<dbReference type="Proteomes" id="UP001157355">
    <property type="component" value="Unassembled WGS sequence"/>
</dbReference>
<dbReference type="Gene3D" id="1.10.101.10">
    <property type="entry name" value="PGBD-like superfamily/PGBD"/>
    <property type="match status" value="1"/>
</dbReference>
<organism evidence="4 5">
    <name type="scientific">Cypionkella aquatica</name>
    <dbReference type="NCBI Taxonomy" id="1756042"/>
    <lineage>
        <taxon>Bacteria</taxon>
        <taxon>Pseudomonadati</taxon>
        <taxon>Pseudomonadota</taxon>
        <taxon>Alphaproteobacteria</taxon>
        <taxon>Rhodobacterales</taxon>
        <taxon>Paracoccaceae</taxon>
        <taxon>Cypionkella</taxon>
    </lineage>
</organism>
<dbReference type="InterPro" id="IPR002477">
    <property type="entry name" value="Peptidoglycan-bd-like"/>
</dbReference>
<dbReference type="SUPFAM" id="SSF53955">
    <property type="entry name" value="Lysozyme-like"/>
    <property type="match status" value="1"/>
</dbReference>
<feature type="chain" id="PRO_5041395315" evidence="1">
    <location>
        <begin position="19"/>
        <end position="420"/>
    </location>
</feature>
<evidence type="ECO:0000256" key="1">
    <source>
        <dbReference type="SAM" id="SignalP"/>
    </source>
</evidence>
<comment type="caution">
    <text evidence="4">The sequence shown here is derived from an EMBL/GenBank/DDBJ whole genome shotgun (WGS) entry which is preliminary data.</text>
</comment>
<dbReference type="InterPro" id="IPR036365">
    <property type="entry name" value="PGBD-like_sf"/>
</dbReference>
<dbReference type="Gene3D" id="1.10.530.10">
    <property type="match status" value="1"/>
</dbReference>
<dbReference type="AlphaFoldDB" id="A0AA37U5H3"/>
<dbReference type="PANTHER" id="PTHR30163">
    <property type="entry name" value="MEMBRANE-BOUND LYTIC MUREIN TRANSGLYCOSYLASE B"/>
    <property type="match status" value="1"/>
</dbReference>
<sequence length="420" mass="44865">MGRWWVVALALCVAPAHAQELDEVELNAGASDVIEDGSEAGLQAWITDFRGRALAAGISSASFEAGMAGVHFLPSVIERDRKQDEFTKTIWDYLDKAVSEDRIAAGQKALKAHGPLLDQIEARYGVDKHVVLAIWGLESAYGLVRGDIDTRSALATLAYDTRRGAFFEAELIAALQILQSGAVQPADMVGSWAGAMGHTQFMPSSYLKLAVAFDGTGKPDIWRDDPSDALASAAAYLANAGWKKAERWGDEVRLPAGFDYGLAGDRTAKPMSVWGQMGVSLPDGSALPEGGWAALLLPEGGWAALLLPAGARGPAFLVYDNFAAIEAYNKADSYVIAVGHLADRIAGGPAFQASWPHDLRALTLEERREMQSLLLARGVYAGTADGKIGPLTVAAVKAFQRRNAMVPDGYPSLEILQALR</sequence>
<dbReference type="InterPro" id="IPR011970">
    <property type="entry name" value="MltB_2"/>
</dbReference>
<keyword evidence="5" id="KW-1185">Reference proteome</keyword>
<proteinExistence type="predicted"/>
<dbReference type="Gene3D" id="1.10.8.350">
    <property type="entry name" value="Bacterial muramidase"/>
    <property type="match status" value="1"/>
</dbReference>
<evidence type="ECO:0000259" key="3">
    <source>
        <dbReference type="Pfam" id="PF13406"/>
    </source>
</evidence>
<dbReference type="InterPro" id="IPR031304">
    <property type="entry name" value="SLT_2"/>
</dbReference>
<evidence type="ECO:0000259" key="2">
    <source>
        <dbReference type="Pfam" id="PF01471"/>
    </source>
</evidence>
<keyword evidence="1" id="KW-0732">Signal</keyword>
<dbReference type="InterPro" id="IPR036366">
    <property type="entry name" value="PGBDSf"/>
</dbReference>
<dbReference type="SUPFAM" id="SSF47090">
    <property type="entry name" value="PGBD-like"/>
    <property type="match status" value="1"/>
</dbReference>
<feature type="domain" description="Transglycosylase SLT" evidence="3">
    <location>
        <begin position="43"/>
        <end position="343"/>
    </location>
</feature>
<dbReference type="GO" id="GO:0008933">
    <property type="term" value="F:peptidoglycan lytic transglycosylase activity"/>
    <property type="evidence" value="ECO:0007669"/>
    <property type="project" value="TreeGrafter"/>
</dbReference>
<feature type="signal peptide" evidence="1">
    <location>
        <begin position="1"/>
        <end position="18"/>
    </location>
</feature>
<dbReference type="EMBL" id="BSPP01000017">
    <property type="protein sequence ID" value="GLS88711.1"/>
    <property type="molecule type" value="Genomic_DNA"/>
</dbReference>
<accession>A0AA37U5H3</accession>
<dbReference type="InterPro" id="IPR023346">
    <property type="entry name" value="Lysozyme-like_dom_sf"/>
</dbReference>
<feature type="domain" description="Peptidoglycan binding-like" evidence="2">
    <location>
        <begin position="365"/>
        <end position="419"/>
    </location>
</feature>
<dbReference type="Pfam" id="PF13406">
    <property type="entry name" value="SLT_2"/>
    <property type="match status" value="1"/>
</dbReference>
<dbReference type="PANTHER" id="PTHR30163:SF8">
    <property type="entry name" value="LYTIC MUREIN TRANSGLYCOSYLASE"/>
    <property type="match status" value="1"/>
</dbReference>
<protein>
    <submittedName>
        <fullName evidence="4">Murein transglycosylase</fullName>
    </submittedName>
</protein>
<name>A0AA37U5H3_9RHOB</name>
<evidence type="ECO:0000313" key="4">
    <source>
        <dbReference type="EMBL" id="GLS88711.1"/>
    </source>
</evidence>
<dbReference type="Pfam" id="PF01471">
    <property type="entry name" value="PG_binding_1"/>
    <property type="match status" value="1"/>
</dbReference>
<evidence type="ECO:0000313" key="5">
    <source>
        <dbReference type="Proteomes" id="UP001157355"/>
    </source>
</evidence>
<dbReference type="InterPro" id="IPR043426">
    <property type="entry name" value="MltB-like"/>
</dbReference>
<reference evidence="4 5" key="1">
    <citation type="journal article" date="2014" name="Int. J. Syst. Evol. Microbiol.">
        <title>Complete genome sequence of Corynebacterium casei LMG S-19264T (=DSM 44701T), isolated from a smear-ripened cheese.</title>
        <authorList>
            <consortium name="US DOE Joint Genome Institute (JGI-PGF)"/>
            <person name="Walter F."/>
            <person name="Albersmeier A."/>
            <person name="Kalinowski J."/>
            <person name="Ruckert C."/>
        </authorList>
    </citation>
    <scope>NUCLEOTIDE SEQUENCE [LARGE SCALE GENOMIC DNA]</scope>
    <source>
        <strain evidence="4 5">NBRC 111766</strain>
    </source>
</reference>
<gene>
    <name evidence="4" type="primary">MltB</name>
    <name evidence="4" type="ORF">GCM10010873_36850</name>
</gene>